<dbReference type="InterPro" id="IPR036412">
    <property type="entry name" value="HAD-like_sf"/>
</dbReference>
<evidence type="ECO:0000256" key="2">
    <source>
        <dbReference type="ARBA" id="ARBA00022801"/>
    </source>
</evidence>
<dbReference type="AlphaFoldDB" id="A0A368BPJ6"/>
<dbReference type="SFLD" id="SFLDG01129">
    <property type="entry name" value="C1.5:_HAD__Beta-PGM__Phosphata"/>
    <property type="match status" value="1"/>
</dbReference>
<evidence type="ECO:0000256" key="1">
    <source>
        <dbReference type="ARBA" id="ARBA00001946"/>
    </source>
</evidence>
<dbReference type="PANTHER" id="PTHR46470:SF4">
    <property type="entry name" value="5-AMINO-6-(5-PHOSPHO-D-RIBITYLAMINO)URACIL PHOSPHATASE YIGB"/>
    <property type="match status" value="1"/>
</dbReference>
<evidence type="ECO:0000256" key="3">
    <source>
        <dbReference type="ARBA" id="ARBA00022842"/>
    </source>
</evidence>
<name>A0A368BPJ6_9GAMM</name>
<organism evidence="4 5">
    <name type="scientific">SAR86 cluster bacterium</name>
    <dbReference type="NCBI Taxonomy" id="2030880"/>
    <lineage>
        <taxon>Bacteria</taxon>
        <taxon>Pseudomonadati</taxon>
        <taxon>Pseudomonadota</taxon>
        <taxon>Gammaproteobacteria</taxon>
        <taxon>SAR86 cluster</taxon>
    </lineage>
</organism>
<dbReference type="SUPFAM" id="SSF56784">
    <property type="entry name" value="HAD-like"/>
    <property type="match status" value="1"/>
</dbReference>
<dbReference type="GO" id="GO:0016787">
    <property type="term" value="F:hydrolase activity"/>
    <property type="evidence" value="ECO:0007669"/>
    <property type="project" value="UniProtKB-KW"/>
</dbReference>
<dbReference type="Gene3D" id="1.20.120.1600">
    <property type="match status" value="1"/>
</dbReference>
<dbReference type="InterPro" id="IPR006439">
    <property type="entry name" value="HAD-SF_hydro_IA"/>
</dbReference>
<comment type="caution">
    <text evidence="4">The sequence shown here is derived from an EMBL/GenBank/DDBJ whole genome shotgun (WGS) entry which is preliminary data.</text>
</comment>
<dbReference type="SFLD" id="SFLDS00003">
    <property type="entry name" value="Haloacid_Dehalogenase"/>
    <property type="match status" value="1"/>
</dbReference>
<reference evidence="4 5" key="1">
    <citation type="journal article" date="2018" name="Microbiome">
        <title>Fine metagenomic profile of the Mediterranean stratified and mixed water columns revealed by assembly and recruitment.</title>
        <authorList>
            <person name="Haro-Moreno J.M."/>
            <person name="Lopez-Perez M."/>
            <person name="De La Torre J.R."/>
            <person name="Picazo A."/>
            <person name="Camacho A."/>
            <person name="Rodriguez-Valera F."/>
        </authorList>
    </citation>
    <scope>NUCLEOTIDE SEQUENCE [LARGE SCALE GENOMIC DNA]</scope>
    <source>
        <strain evidence="4">MED-G83</strain>
    </source>
</reference>
<dbReference type="NCBIfam" id="TIGR01549">
    <property type="entry name" value="HAD-SF-IA-v1"/>
    <property type="match status" value="1"/>
</dbReference>
<dbReference type="InterPro" id="IPR023214">
    <property type="entry name" value="HAD_sf"/>
</dbReference>
<dbReference type="InterPro" id="IPR051400">
    <property type="entry name" value="HAD-like_hydrolase"/>
</dbReference>
<dbReference type="EMBL" id="QOPD01000001">
    <property type="protein sequence ID" value="RCL39223.1"/>
    <property type="molecule type" value="Genomic_DNA"/>
</dbReference>
<keyword evidence="3" id="KW-0460">Magnesium</keyword>
<comment type="cofactor">
    <cofactor evidence="1">
        <name>Mg(2+)</name>
        <dbReference type="ChEBI" id="CHEBI:18420"/>
    </cofactor>
</comment>
<keyword evidence="2 4" id="KW-0378">Hydrolase</keyword>
<dbReference type="Gene3D" id="3.40.50.1000">
    <property type="entry name" value="HAD superfamily/HAD-like"/>
    <property type="match status" value="1"/>
</dbReference>
<evidence type="ECO:0000313" key="4">
    <source>
        <dbReference type="EMBL" id="RCL39223.1"/>
    </source>
</evidence>
<sequence length="242" mass="27822">MPRNKLKLITLDLDDTLWPNTKVVVAAENAMWKFILGKFPDLKDSFSDSVISDIRTSLVKKDESLKFDLTRFRKQIIKELLLDHGADESSATYYSNEGFNEFFKARNKVQLYRDAKIILERLSRKVNLISLSNGNADLNIIGISNFFIDQISSKDVQSNKPSSGHFIKALQVAKCEPQEVLHIGDCPLNDIGGARNCNFNTLWFNCEKRKWEEIVPCELQAKSWKEVYQVVNKNFILEKKDV</sequence>
<protein>
    <submittedName>
        <fullName evidence="4">HAD family hydrolase</fullName>
    </submittedName>
</protein>
<dbReference type="PANTHER" id="PTHR46470">
    <property type="entry name" value="N-ACYLNEURAMINATE-9-PHOSPHATASE"/>
    <property type="match status" value="1"/>
</dbReference>
<proteinExistence type="predicted"/>
<dbReference type="GO" id="GO:0009231">
    <property type="term" value="P:riboflavin biosynthetic process"/>
    <property type="evidence" value="ECO:0007669"/>
    <property type="project" value="TreeGrafter"/>
</dbReference>
<evidence type="ECO:0000313" key="5">
    <source>
        <dbReference type="Proteomes" id="UP000252147"/>
    </source>
</evidence>
<accession>A0A368BPJ6</accession>
<dbReference type="Pfam" id="PF00702">
    <property type="entry name" value="Hydrolase"/>
    <property type="match status" value="1"/>
</dbReference>
<gene>
    <name evidence="4" type="ORF">DBW97_00415</name>
</gene>
<dbReference type="Proteomes" id="UP000252147">
    <property type="component" value="Unassembled WGS sequence"/>
</dbReference>